<keyword evidence="3" id="KW-1185">Reference proteome</keyword>
<dbReference type="Pfam" id="PF13568">
    <property type="entry name" value="OMP_b-brl_2"/>
    <property type="match status" value="1"/>
</dbReference>
<dbReference type="InterPro" id="IPR025665">
    <property type="entry name" value="Beta-barrel_OMP_2"/>
</dbReference>
<evidence type="ECO:0000313" key="3">
    <source>
        <dbReference type="Proteomes" id="UP000007519"/>
    </source>
</evidence>
<accession>H6L2J4</accession>
<dbReference type="OrthoDB" id="1467485at2"/>
<name>H6L2J4_SAPGL</name>
<dbReference type="HOGENOM" id="CLU_082712_1_1_10"/>
<dbReference type="RefSeq" id="WP_015691303.1">
    <property type="nucleotide sequence ID" value="NC_016940.1"/>
</dbReference>
<dbReference type="STRING" id="984262.SGRA_0916"/>
<evidence type="ECO:0000259" key="1">
    <source>
        <dbReference type="Pfam" id="PF13568"/>
    </source>
</evidence>
<organism evidence="2 3">
    <name type="scientific">Saprospira grandis (strain Lewin)</name>
    <dbReference type="NCBI Taxonomy" id="984262"/>
    <lineage>
        <taxon>Bacteria</taxon>
        <taxon>Pseudomonadati</taxon>
        <taxon>Bacteroidota</taxon>
        <taxon>Saprospiria</taxon>
        <taxon>Saprospirales</taxon>
        <taxon>Saprospiraceae</taxon>
        <taxon>Saprospira</taxon>
    </lineage>
</organism>
<dbReference type="Proteomes" id="UP000007519">
    <property type="component" value="Chromosome"/>
</dbReference>
<proteinExistence type="predicted"/>
<dbReference type="AlphaFoldDB" id="H6L2J4"/>
<evidence type="ECO:0000313" key="2">
    <source>
        <dbReference type="EMBL" id="AFC23652.1"/>
    </source>
</evidence>
<sequence length="223" mass="25659">MALLLLGPSLSAQRGTFNYYAFSKKTYYFGITLGYNSSRYQIQRSETLIQNDSIRLIQSSNGPGFNLGIVTNIKFGENMDLRFNLPTLSFAERRLEYTLPTQEVISRNIESVFLDFPIQFRYKSKPYQDVRAFFIVGAKYSLDLASNSRARKAEDLVRIQSSDILVEYGVGLQFFFPYFILSPEIKFSHGINNIHSRNDQLIYSRTIDKLFAQGITFSVHFEG</sequence>
<feature type="domain" description="Outer membrane protein beta-barrel" evidence="1">
    <location>
        <begin position="28"/>
        <end position="195"/>
    </location>
</feature>
<protein>
    <submittedName>
        <fullName evidence="2">PorT protein</fullName>
    </submittedName>
</protein>
<dbReference type="eggNOG" id="ENOG502Z7U1">
    <property type="taxonomic scope" value="Bacteria"/>
</dbReference>
<dbReference type="KEGG" id="sgn:SGRA_0916"/>
<dbReference type="EMBL" id="CP002831">
    <property type="protein sequence ID" value="AFC23652.1"/>
    <property type="molecule type" value="Genomic_DNA"/>
</dbReference>
<reference evidence="2 3" key="1">
    <citation type="journal article" date="2012" name="Stand. Genomic Sci.">
        <title>Complete genome sequencing and analysis of Saprospira grandis str. Lewin, a predatory marine bacterium.</title>
        <authorList>
            <person name="Saw J.H."/>
            <person name="Yuryev A."/>
            <person name="Kanbe M."/>
            <person name="Hou S."/>
            <person name="Young A.G."/>
            <person name="Aizawa S."/>
            <person name="Alam M."/>
        </authorList>
    </citation>
    <scope>NUCLEOTIDE SEQUENCE [LARGE SCALE GENOMIC DNA]</scope>
    <source>
        <strain evidence="2 3">Lewin</strain>
    </source>
</reference>
<gene>
    <name evidence="2" type="ordered locus">SGRA_0916</name>
</gene>